<feature type="transmembrane region" description="Helical" evidence="5">
    <location>
        <begin position="537"/>
        <end position="559"/>
    </location>
</feature>
<dbReference type="PANTHER" id="PTHR31468">
    <property type="entry name" value="1,3-BETA-GLUCANOSYLTRANSFERASE GAS1"/>
    <property type="match status" value="1"/>
</dbReference>
<evidence type="ECO:0000256" key="3">
    <source>
        <dbReference type="ARBA" id="ARBA00023157"/>
    </source>
</evidence>
<reference evidence="8 9" key="1">
    <citation type="submission" date="2018-08" db="EMBL/GenBank/DDBJ databases">
        <title>Aphanomyces genome sequencing and annotation.</title>
        <authorList>
            <person name="Minardi D."/>
            <person name="Oidtmann B."/>
            <person name="Van Der Giezen M."/>
            <person name="Studholme D.J."/>
        </authorList>
    </citation>
    <scope>NUCLEOTIDE SEQUENCE [LARGE SCALE GENOMIC DNA]</scope>
    <source>
        <strain evidence="8 9">NJM0002</strain>
    </source>
</reference>
<dbReference type="InterPro" id="IPR017853">
    <property type="entry name" value="GH"/>
</dbReference>
<feature type="signal peptide" evidence="6">
    <location>
        <begin position="1"/>
        <end position="23"/>
    </location>
</feature>
<proteinExistence type="inferred from homology"/>
<evidence type="ECO:0000313" key="8">
    <source>
        <dbReference type="EMBL" id="RHY34913.1"/>
    </source>
</evidence>
<gene>
    <name evidence="8" type="ORF">DYB32_000582</name>
</gene>
<evidence type="ECO:0000256" key="1">
    <source>
        <dbReference type="ARBA" id="ARBA00007528"/>
    </source>
</evidence>
<dbReference type="Pfam" id="PF03198">
    <property type="entry name" value="Glyco_hydro_72"/>
    <property type="match status" value="2"/>
</dbReference>
<evidence type="ECO:0000256" key="2">
    <source>
        <dbReference type="ARBA" id="ARBA00022729"/>
    </source>
</evidence>
<dbReference type="SUPFAM" id="SSF51445">
    <property type="entry name" value="(Trans)glycosidases"/>
    <property type="match status" value="1"/>
</dbReference>
<evidence type="ECO:0000256" key="5">
    <source>
        <dbReference type="SAM" id="Phobius"/>
    </source>
</evidence>
<feature type="chain" id="PRO_5025388636" description="EGF-like domain-containing protein" evidence="6">
    <location>
        <begin position="24"/>
        <end position="581"/>
    </location>
</feature>
<keyword evidence="9" id="KW-1185">Reference proteome</keyword>
<keyword evidence="2 6" id="KW-0732">Signal</keyword>
<dbReference type="Proteomes" id="UP000285060">
    <property type="component" value="Unassembled WGS sequence"/>
</dbReference>
<keyword evidence="5" id="KW-1133">Transmembrane helix</keyword>
<evidence type="ECO:0000256" key="6">
    <source>
        <dbReference type="SAM" id="SignalP"/>
    </source>
</evidence>
<dbReference type="PANTHER" id="PTHR31468:SF2">
    <property type="entry name" value="1,3-BETA-GLUCANOSYLTRANSFERASE GAS1"/>
    <property type="match status" value="1"/>
</dbReference>
<dbReference type="VEuPathDB" id="FungiDB:H310_13171"/>
<keyword evidence="5" id="KW-0472">Membrane</keyword>
<sequence>MLWQVLRAATAAAALLGASEVEGGKLAPIIVRGNRMYNSETGERFFIRGITYDYDVSDANYDLSRPIIETNLKALIGSFNTFRLYNVNPDLKYDKFMKHMDSLGVYVLVSGSPANLDYYGDYKYSTITKTWSPDGTSVVENGVTKLQKDQTKTCYPALLLKYGKSIIKDFAPYDNTLGVVVANEIMQHDLTAAACVKAYTSDLKNWMRVNAKSLRILPLAYAGADSSGEPVNGGTKKTPEVYTVMKIMGLLCGDSMKNGMMERSIDIYLINEYRWCNVPGTFAPYEQFLEMAKGVPIVMALGEFGCDTYTPRTWTMVPYLFSDSIKSKGFTDVYSGGLAYTFGQASLGLDAKYPLFTGGSIKLEELPGKTPTADYTNLLAQFKANPSVVQTGAFTKDTICKWNPPEPTPGANPIFAVTKTWMPECKHPSLKLDPTDKWETNTRQGAVCNKKGEQCEVVVETPNPTTEESICGFEVKVPEGGGTCTTNENCGSHGQCIVGDDKTRSCACIGCYSGSNCAVYNADKCNTLSSNANAPKVIFTAVGAFLGVMLLVFGGLGIAAGKKTAELRKAEQVAKNQMNSI</sequence>
<accession>A0A3R6ZX45</accession>
<dbReference type="GO" id="GO:0042124">
    <property type="term" value="F:1,3-beta-glucanosyltransferase activity"/>
    <property type="evidence" value="ECO:0007669"/>
    <property type="project" value="TreeGrafter"/>
</dbReference>
<dbReference type="GO" id="GO:0034411">
    <property type="term" value="P:cell wall (1-&gt;3)-beta-D-glucan biosynthetic process"/>
    <property type="evidence" value="ECO:0007669"/>
    <property type="project" value="TreeGrafter"/>
</dbReference>
<dbReference type="GO" id="GO:0005886">
    <property type="term" value="C:plasma membrane"/>
    <property type="evidence" value="ECO:0007669"/>
    <property type="project" value="TreeGrafter"/>
</dbReference>
<name>A0A3R6ZX45_9STRA</name>
<dbReference type="PROSITE" id="PS00022">
    <property type="entry name" value="EGF_1"/>
    <property type="match status" value="1"/>
</dbReference>
<evidence type="ECO:0000259" key="7">
    <source>
        <dbReference type="PROSITE" id="PS00022"/>
    </source>
</evidence>
<comment type="similarity">
    <text evidence="1">Belongs to the glycosyl hydrolase 72 family.</text>
</comment>
<dbReference type="EMBL" id="QUSY01000014">
    <property type="protein sequence ID" value="RHY34913.1"/>
    <property type="molecule type" value="Genomic_DNA"/>
</dbReference>
<comment type="caution">
    <text evidence="8">The sequence shown here is derived from an EMBL/GenBank/DDBJ whole genome shotgun (WGS) entry which is preliminary data.</text>
</comment>
<dbReference type="InterPro" id="IPR004886">
    <property type="entry name" value="Glucanosyltransferase"/>
</dbReference>
<keyword evidence="5" id="KW-0812">Transmembrane</keyword>
<protein>
    <recommendedName>
        <fullName evidence="7">EGF-like domain-containing protein</fullName>
    </recommendedName>
</protein>
<keyword evidence="4" id="KW-0325">Glycoprotein</keyword>
<keyword evidence="3" id="KW-1015">Disulfide bond</keyword>
<feature type="domain" description="EGF-like" evidence="7">
    <location>
        <begin position="506"/>
        <end position="517"/>
    </location>
</feature>
<evidence type="ECO:0000313" key="9">
    <source>
        <dbReference type="Proteomes" id="UP000285060"/>
    </source>
</evidence>
<dbReference type="AlphaFoldDB" id="A0A3R6ZX45"/>
<dbReference type="InterPro" id="IPR000742">
    <property type="entry name" value="EGF"/>
</dbReference>
<evidence type="ECO:0000256" key="4">
    <source>
        <dbReference type="ARBA" id="ARBA00023180"/>
    </source>
</evidence>
<organism evidence="8 9">
    <name type="scientific">Aphanomyces invadans</name>
    <dbReference type="NCBI Taxonomy" id="157072"/>
    <lineage>
        <taxon>Eukaryota</taxon>
        <taxon>Sar</taxon>
        <taxon>Stramenopiles</taxon>
        <taxon>Oomycota</taxon>
        <taxon>Saprolegniomycetes</taxon>
        <taxon>Saprolegniales</taxon>
        <taxon>Verrucalvaceae</taxon>
        <taxon>Aphanomyces</taxon>
    </lineage>
</organism>
<dbReference type="Gene3D" id="3.20.20.80">
    <property type="entry name" value="Glycosidases"/>
    <property type="match status" value="1"/>
</dbReference>